<dbReference type="GO" id="GO:0004113">
    <property type="term" value="F:2',3'-cyclic-nucleotide 3'-phosphodiesterase activity"/>
    <property type="evidence" value="ECO:0007669"/>
    <property type="project" value="TreeGrafter"/>
</dbReference>
<sequence length="278" mass="29310">MNPDQHQTAPMTVLAVGDVVGSDAADWLAGRLPRLREEHGADFVIVNAENCAVTGPIPMDGFGMTVEVIDRLLEAGVDAITGGNHSWDGPDVDEVLAYPQVIRPVNLDETRGQGLLTLKQDDLTLTVINLLSPTAALPGMKAPQPEPLWTSWTTLAATEDLPGAVLIDLHGESPWEKASLATALDGQISALVGTHTHDPTLRGHLLPAGTAYIAELGMTGPLGFTGGGFDPAHFAARLRGEDHTELPPYELATGPFTLGAVRVEITANGTATTIERIT</sequence>
<evidence type="ECO:0000313" key="2">
    <source>
        <dbReference type="Proteomes" id="UP000549695"/>
    </source>
</evidence>
<gene>
    <name evidence="1" type="ORF">HDA37_001363</name>
</gene>
<organism evidence="1 2">
    <name type="scientific">Pseudonocardia alni</name>
    <name type="common">Amycolata alni</name>
    <dbReference type="NCBI Taxonomy" id="33907"/>
    <lineage>
        <taxon>Bacteria</taxon>
        <taxon>Bacillati</taxon>
        <taxon>Actinomycetota</taxon>
        <taxon>Actinomycetes</taxon>
        <taxon>Pseudonocardiales</taxon>
        <taxon>Pseudonocardiaceae</taxon>
        <taxon>Pseudonocardia</taxon>
    </lineage>
</organism>
<dbReference type="Proteomes" id="UP000549695">
    <property type="component" value="Unassembled WGS sequence"/>
</dbReference>
<dbReference type="PANTHER" id="PTHR36303:SF1">
    <property type="entry name" value="2',3'-CYCLIC-NUCLEOTIDE 2'-PHOSPHODIESTERASE"/>
    <property type="match status" value="1"/>
</dbReference>
<dbReference type="RefSeq" id="WP_179760603.1">
    <property type="nucleotide sequence ID" value="NZ_BAAAJZ010000008.1"/>
</dbReference>
<dbReference type="InterPro" id="IPR029052">
    <property type="entry name" value="Metallo-depent_PP-like"/>
</dbReference>
<reference evidence="1 2" key="1">
    <citation type="submission" date="2020-07" db="EMBL/GenBank/DDBJ databases">
        <title>Sequencing the genomes of 1000 actinobacteria strains.</title>
        <authorList>
            <person name="Klenk H.-P."/>
        </authorList>
    </citation>
    <scope>NUCLEOTIDE SEQUENCE [LARGE SCALE GENOMIC DNA]</scope>
    <source>
        <strain evidence="1 2">DSM 44749</strain>
    </source>
</reference>
<dbReference type="InterPro" id="IPR005235">
    <property type="entry name" value="YmdB-like"/>
</dbReference>
<dbReference type="Pfam" id="PF13277">
    <property type="entry name" value="YmdB"/>
    <property type="match status" value="1"/>
</dbReference>
<protein>
    <recommendedName>
        <fullName evidence="3">Capsule synthesis protein CapA domain-containing protein</fullName>
    </recommendedName>
</protein>
<dbReference type="EMBL" id="JACCCZ010000001">
    <property type="protein sequence ID" value="NYG01078.1"/>
    <property type="molecule type" value="Genomic_DNA"/>
</dbReference>
<evidence type="ECO:0008006" key="3">
    <source>
        <dbReference type="Google" id="ProtNLM"/>
    </source>
</evidence>
<dbReference type="PANTHER" id="PTHR36303">
    <property type="entry name" value="2',3'-CYCLIC-NUCLEOTIDE 2'-PHOSPHODIESTERASE"/>
    <property type="match status" value="1"/>
</dbReference>
<dbReference type="Gene3D" id="3.60.21.10">
    <property type="match status" value="1"/>
</dbReference>
<accession>A0A852VVU7</accession>
<evidence type="ECO:0000313" key="1">
    <source>
        <dbReference type="EMBL" id="NYG01078.1"/>
    </source>
</evidence>
<dbReference type="GeneID" id="98051162"/>
<proteinExistence type="predicted"/>
<keyword evidence="2" id="KW-1185">Reference proteome</keyword>
<dbReference type="AlphaFoldDB" id="A0A852VVU7"/>
<dbReference type="SUPFAM" id="SSF56300">
    <property type="entry name" value="Metallo-dependent phosphatases"/>
    <property type="match status" value="1"/>
</dbReference>
<name>A0A852VVU7_PSEA5</name>
<comment type="caution">
    <text evidence="1">The sequence shown here is derived from an EMBL/GenBank/DDBJ whole genome shotgun (WGS) entry which is preliminary data.</text>
</comment>